<sequence>MIRRETIASRMARTLSAIKAELHRRRHQSVGQQGRWLGSVVRGWLAYYAVPGNVSRLRRFRDEVSRLWLRTLRRRSQRHRWPWPRMKRLLLTYLPHAKVRHPYPDQRFRARIKAGAV</sequence>
<keyword evidence="2" id="KW-1185">Reference proteome</keyword>
<evidence type="ECO:0008006" key="3">
    <source>
        <dbReference type="Google" id="ProtNLM"/>
    </source>
</evidence>
<dbReference type="AlphaFoldDB" id="A0A517SY44"/>
<reference evidence="1 2" key="1">
    <citation type="submission" date="2019-02" db="EMBL/GenBank/DDBJ databases">
        <title>Deep-cultivation of Planctomycetes and their phenomic and genomic characterization uncovers novel biology.</title>
        <authorList>
            <person name="Wiegand S."/>
            <person name="Jogler M."/>
            <person name="Boedeker C."/>
            <person name="Pinto D."/>
            <person name="Vollmers J."/>
            <person name="Rivas-Marin E."/>
            <person name="Kohn T."/>
            <person name="Peeters S.H."/>
            <person name="Heuer A."/>
            <person name="Rast P."/>
            <person name="Oberbeckmann S."/>
            <person name="Bunk B."/>
            <person name="Jeske O."/>
            <person name="Meyerdierks A."/>
            <person name="Storesund J.E."/>
            <person name="Kallscheuer N."/>
            <person name="Luecker S."/>
            <person name="Lage O.M."/>
            <person name="Pohl T."/>
            <person name="Merkel B.J."/>
            <person name="Hornburger P."/>
            <person name="Mueller R.-W."/>
            <person name="Bruemmer F."/>
            <person name="Labrenz M."/>
            <person name="Spormann A.M."/>
            <person name="Op den Camp H."/>
            <person name="Overmann J."/>
            <person name="Amann R."/>
            <person name="Jetten M.S.M."/>
            <person name="Mascher T."/>
            <person name="Medema M.H."/>
            <person name="Devos D.P."/>
            <person name="Kaster A.-K."/>
            <person name="Ovreas L."/>
            <person name="Rohde M."/>
            <person name="Galperin M.Y."/>
            <person name="Jogler C."/>
        </authorList>
    </citation>
    <scope>NUCLEOTIDE SEQUENCE [LARGE SCALE GENOMIC DNA]</scope>
    <source>
        <strain evidence="1 2">SV_7m_r</strain>
    </source>
</reference>
<name>A0A517SY44_9BACT</name>
<evidence type="ECO:0000313" key="1">
    <source>
        <dbReference type="EMBL" id="QDT61068.1"/>
    </source>
</evidence>
<dbReference type="Proteomes" id="UP000315003">
    <property type="component" value="Chromosome"/>
</dbReference>
<proteinExistence type="predicted"/>
<organism evidence="1 2">
    <name type="scientific">Stieleria bergensis</name>
    <dbReference type="NCBI Taxonomy" id="2528025"/>
    <lineage>
        <taxon>Bacteria</taxon>
        <taxon>Pseudomonadati</taxon>
        <taxon>Planctomycetota</taxon>
        <taxon>Planctomycetia</taxon>
        <taxon>Pirellulales</taxon>
        <taxon>Pirellulaceae</taxon>
        <taxon>Stieleria</taxon>
    </lineage>
</organism>
<protein>
    <recommendedName>
        <fullName evidence="3">Group II intron, maturase-specific domain</fullName>
    </recommendedName>
</protein>
<dbReference type="EMBL" id="CP036272">
    <property type="protein sequence ID" value="QDT61068.1"/>
    <property type="molecule type" value="Genomic_DNA"/>
</dbReference>
<gene>
    <name evidence="1" type="ORF">SV7mr_35990</name>
</gene>
<evidence type="ECO:0000313" key="2">
    <source>
        <dbReference type="Proteomes" id="UP000315003"/>
    </source>
</evidence>
<accession>A0A517SY44</accession>